<dbReference type="AlphaFoldDB" id="A0A6A4HUR4"/>
<keyword evidence="2" id="KW-1185">Reference proteome</keyword>
<evidence type="ECO:0000313" key="1">
    <source>
        <dbReference type="EMBL" id="KAE9401653.1"/>
    </source>
</evidence>
<name>A0A6A4HUR4_9AGAR</name>
<accession>A0A6A4HUR4</accession>
<reference evidence="1" key="1">
    <citation type="journal article" date="2019" name="Environ. Microbiol.">
        <title>Fungal ecological strategies reflected in gene transcription - a case study of two litter decomposers.</title>
        <authorList>
            <person name="Barbi F."/>
            <person name="Kohler A."/>
            <person name="Barry K."/>
            <person name="Baskaran P."/>
            <person name="Daum C."/>
            <person name="Fauchery L."/>
            <person name="Ihrmark K."/>
            <person name="Kuo A."/>
            <person name="LaButti K."/>
            <person name="Lipzen A."/>
            <person name="Morin E."/>
            <person name="Grigoriev I.V."/>
            <person name="Henrissat B."/>
            <person name="Lindahl B."/>
            <person name="Martin F."/>
        </authorList>
    </citation>
    <scope>NUCLEOTIDE SEQUENCE</scope>
    <source>
        <strain evidence="1">JB14</strain>
    </source>
</reference>
<sequence length="90" mass="9612">MRQVPEPQLRVDNKDLAAALTNLLDWSIWATCYMNATVQALRAISELEVALGVPSPNASGSTTLASGAFDGPPQNSCMVSMPICPIPQIR</sequence>
<evidence type="ECO:0000313" key="2">
    <source>
        <dbReference type="Proteomes" id="UP000799118"/>
    </source>
</evidence>
<organism evidence="1 2">
    <name type="scientific">Gymnopus androsaceus JB14</name>
    <dbReference type="NCBI Taxonomy" id="1447944"/>
    <lineage>
        <taxon>Eukaryota</taxon>
        <taxon>Fungi</taxon>
        <taxon>Dikarya</taxon>
        <taxon>Basidiomycota</taxon>
        <taxon>Agaricomycotina</taxon>
        <taxon>Agaricomycetes</taxon>
        <taxon>Agaricomycetidae</taxon>
        <taxon>Agaricales</taxon>
        <taxon>Marasmiineae</taxon>
        <taxon>Omphalotaceae</taxon>
        <taxon>Gymnopus</taxon>
    </lineage>
</organism>
<gene>
    <name evidence="1" type="ORF">BT96DRAFT_991826</name>
</gene>
<dbReference type="EMBL" id="ML769443">
    <property type="protein sequence ID" value="KAE9401653.1"/>
    <property type="molecule type" value="Genomic_DNA"/>
</dbReference>
<protein>
    <submittedName>
        <fullName evidence="1">Uncharacterized protein</fullName>
    </submittedName>
</protein>
<dbReference type="OrthoDB" id="333239at2759"/>
<dbReference type="Proteomes" id="UP000799118">
    <property type="component" value="Unassembled WGS sequence"/>
</dbReference>
<proteinExistence type="predicted"/>